<dbReference type="EMBL" id="FNQM01000011">
    <property type="protein sequence ID" value="SEA75871.1"/>
    <property type="molecule type" value="Genomic_DNA"/>
</dbReference>
<proteinExistence type="predicted"/>
<dbReference type="InterPro" id="IPR014880">
    <property type="entry name" value="SoxZ_dom"/>
</dbReference>
<dbReference type="InterPro" id="IPR013783">
    <property type="entry name" value="Ig-like_fold"/>
</dbReference>
<evidence type="ECO:0000313" key="5">
    <source>
        <dbReference type="Proteomes" id="UP000198703"/>
    </source>
</evidence>
<evidence type="ECO:0000259" key="2">
    <source>
        <dbReference type="Pfam" id="PF08770"/>
    </source>
</evidence>
<evidence type="ECO:0000313" key="4">
    <source>
        <dbReference type="EMBL" id="SEA75871.1"/>
    </source>
</evidence>
<feature type="chain" id="PRO_5011558789" evidence="1">
    <location>
        <begin position="20"/>
        <end position="274"/>
    </location>
</feature>
<keyword evidence="1" id="KW-0732">Signal</keyword>
<dbReference type="Gene3D" id="2.60.40.2470">
    <property type="entry name" value="SoxY domain"/>
    <property type="match status" value="1"/>
</dbReference>
<sequence length="274" mass="29278">MRLIHLAAALALASGPAFAAGGETPGDLRATASAESESWDELRRLIFADRAVAEAGEMITLEAPYRAHDAAVVPIEIRIAPPLGKTVRSFQIIIDENPAPVAAEFTPGPGLGRTIELSTRIRVDAYSNVRVIAELDDGELFGAARFVKASGGCSAPNLKDAEAALAAAGQMKLRVFPAADAARPEAQVMLRHPQYSGFQMDQVTHLHIPAYFVDELEVVQGEQLMFRMRGGISLSEDPSIRFSFTPSGEEPFQVRAADTDGDEYTGVFPAALGS</sequence>
<protein>
    <submittedName>
        <fullName evidence="4">Sulfur-oxidizing protein SoxY</fullName>
    </submittedName>
</protein>
<dbReference type="NCBIfam" id="TIGR04557">
    <property type="entry name" value="fuse_rel_SoxYZ"/>
    <property type="match status" value="1"/>
</dbReference>
<dbReference type="Pfam" id="PF13501">
    <property type="entry name" value="SoxY"/>
    <property type="match status" value="1"/>
</dbReference>
<evidence type="ECO:0000259" key="3">
    <source>
        <dbReference type="Pfam" id="PF13501"/>
    </source>
</evidence>
<keyword evidence="5" id="KW-1185">Reference proteome</keyword>
<evidence type="ECO:0000256" key="1">
    <source>
        <dbReference type="SAM" id="SignalP"/>
    </source>
</evidence>
<accession>A0A1H4DT13</accession>
<dbReference type="InterPro" id="IPR032711">
    <property type="entry name" value="SoxY"/>
</dbReference>
<gene>
    <name evidence="4" type="ORF">SAMN05444370_11126</name>
</gene>
<dbReference type="AlphaFoldDB" id="A0A1H4DT13"/>
<dbReference type="InterPro" id="IPR014756">
    <property type="entry name" value="Ig_E-set"/>
</dbReference>
<dbReference type="Pfam" id="PF08770">
    <property type="entry name" value="SoxZ"/>
    <property type="match status" value="1"/>
</dbReference>
<dbReference type="RefSeq" id="WP_093254779.1">
    <property type="nucleotide sequence ID" value="NZ_FNQM01000011.1"/>
</dbReference>
<feature type="domain" description="Sulphur oxidation protein SoxZ" evidence="2">
    <location>
        <begin position="184"/>
        <end position="266"/>
    </location>
</feature>
<dbReference type="Gene3D" id="2.60.40.10">
    <property type="entry name" value="Immunoglobulins"/>
    <property type="match status" value="1"/>
</dbReference>
<dbReference type="STRING" id="89524.SAMN05444370_11126"/>
<organism evidence="4 5">
    <name type="scientific">Rubrimonas cliftonensis</name>
    <dbReference type="NCBI Taxonomy" id="89524"/>
    <lineage>
        <taxon>Bacteria</taxon>
        <taxon>Pseudomonadati</taxon>
        <taxon>Pseudomonadota</taxon>
        <taxon>Alphaproteobacteria</taxon>
        <taxon>Rhodobacterales</taxon>
        <taxon>Paracoccaceae</taxon>
        <taxon>Rubrimonas</taxon>
    </lineage>
</organism>
<dbReference type="InterPro" id="IPR030831">
    <property type="entry name" value="Fuse-rel_SoxYZ"/>
</dbReference>
<dbReference type="Proteomes" id="UP000198703">
    <property type="component" value="Unassembled WGS sequence"/>
</dbReference>
<reference evidence="4 5" key="1">
    <citation type="submission" date="2016-10" db="EMBL/GenBank/DDBJ databases">
        <authorList>
            <person name="de Groot N.N."/>
        </authorList>
    </citation>
    <scope>NUCLEOTIDE SEQUENCE [LARGE SCALE GENOMIC DNA]</scope>
    <source>
        <strain evidence="4 5">DSM 15345</strain>
    </source>
</reference>
<feature type="domain" description="Ig-like SoxY" evidence="3">
    <location>
        <begin position="46"/>
        <end position="153"/>
    </location>
</feature>
<dbReference type="InterPro" id="IPR038162">
    <property type="entry name" value="SoxY_sf"/>
</dbReference>
<dbReference type="OrthoDB" id="8538315at2"/>
<feature type="signal peptide" evidence="1">
    <location>
        <begin position="1"/>
        <end position="19"/>
    </location>
</feature>
<name>A0A1H4DT13_9RHOB</name>
<dbReference type="SUPFAM" id="SSF81296">
    <property type="entry name" value="E set domains"/>
    <property type="match status" value="1"/>
</dbReference>